<protein>
    <submittedName>
        <fullName evidence="1">UPF0102 protein</fullName>
    </submittedName>
</protein>
<evidence type="ECO:0000313" key="1">
    <source>
        <dbReference type="EMBL" id="KAL1236771.1"/>
    </source>
</evidence>
<dbReference type="EMBL" id="JBEUSY010000360">
    <property type="protein sequence ID" value="KAL1236771.1"/>
    <property type="molecule type" value="Genomic_DNA"/>
</dbReference>
<evidence type="ECO:0000313" key="2">
    <source>
        <dbReference type="Proteomes" id="UP001558632"/>
    </source>
</evidence>
<keyword evidence="2" id="KW-1185">Reference proteome</keyword>
<comment type="caution">
    <text evidence="1">The sequence shown here is derived from an EMBL/GenBank/DDBJ whole genome shotgun (WGS) entry which is preliminary data.</text>
</comment>
<proteinExistence type="predicted"/>
<gene>
    <name evidence="1" type="ORF">TSPI_08922</name>
</gene>
<sequence length="85" mass="9813">MNNHSQQTLALIIAKFRYTDAACFTVFQLVRFSPLTCCSNIVGFSNCVLFVDINQRLIICTLKFRFSNGKIIFHFGIIFCQRLLK</sequence>
<reference evidence="1 2" key="1">
    <citation type="submission" date="2024-07" db="EMBL/GenBank/DDBJ databases">
        <title>Enhanced genomic and transcriptomic resources for Trichinella pseudospiralis and T. spiralis underpin the discovery of pronounced molecular differences between stages and species.</title>
        <authorList>
            <person name="Pasi K.K."/>
            <person name="La Rosa G."/>
            <person name="Gomez-Morales M.A."/>
            <person name="Tosini F."/>
            <person name="Sumanam S."/>
            <person name="Young N.D."/>
            <person name="Chang B.C."/>
            <person name="Robin G.B."/>
        </authorList>
    </citation>
    <scope>NUCLEOTIDE SEQUENCE [LARGE SCALE GENOMIC DNA]</scope>
    <source>
        <strain evidence="1">ISS534</strain>
    </source>
</reference>
<name>A0ABR3KI09_TRISP</name>
<organism evidence="1 2">
    <name type="scientific">Trichinella spiralis</name>
    <name type="common">Trichina worm</name>
    <dbReference type="NCBI Taxonomy" id="6334"/>
    <lineage>
        <taxon>Eukaryota</taxon>
        <taxon>Metazoa</taxon>
        <taxon>Ecdysozoa</taxon>
        <taxon>Nematoda</taxon>
        <taxon>Enoplea</taxon>
        <taxon>Dorylaimia</taxon>
        <taxon>Trichinellida</taxon>
        <taxon>Trichinellidae</taxon>
        <taxon>Trichinella</taxon>
    </lineage>
</organism>
<accession>A0ABR3KI09</accession>
<dbReference type="Proteomes" id="UP001558632">
    <property type="component" value="Unassembled WGS sequence"/>
</dbReference>